<dbReference type="PANTHER" id="PTHR11537:SF254">
    <property type="entry name" value="POTASSIUM VOLTAGE-GATED CHANNEL PROTEIN SHAB"/>
    <property type="match status" value="1"/>
</dbReference>
<dbReference type="InterPro" id="IPR005821">
    <property type="entry name" value="Ion_trans_dom"/>
</dbReference>
<keyword evidence="8 12" id="KW-1133">Transmembrane helix</keyword>
<evidence type="ECO:0000256" key="2">
    <source>
        <dbReference type="ARBA" id="ARBA00022448"/>
    </source>
</evidence>
<evidence type="ECO:0000256" key="5">
    <source>
        <dbReference type="ARBA" id="ARBA00022826"/>
    </source>
</evidence>
<keyword evidence="10 12" id="KW-0472">Membrane</keyword>
<evidence type="ECO:0000256" key="1">
    <source>
        <dbReference type="ARBA" id="ARBA00004141"/>
    </source>
</evidence>
<evidence type="ECO:0000256" key="3">
    <source>
        <dbReference type="ARBA" id="ARBA00022538"/>
    </source>
</evidence>
<reference evidence="14 15" key="1">
    <citation type="submission" date="2021-05" db="EMBL/GenBank/DDBJ databases">
        <title>Isolation, identification, and the growth promoting effects of Pantoea dispersa strain YSD J2 from the aboveground leaves of Cyperus esculentus L.Var. Sativus.</title>
        <authorList>
            <person name="Wang S."/>
            <person name="Tang X.M."/>
            <person name="Huang Y.N."/>
        </authorList>
    </citation>
    <scope>NUCLEOTIDE SEQUENCE [LARGE SCALE GENOMIC DNA]</scope>
    <source>
        <strain evidence="15">YSD YN2</strain>
    </source>
</reference>
<keyword evidence="3" id="KW-0633">Potassium transport</keyword>
<feature type="transmembrane region" description="Helical" evidence="12">
    <location>
        <begin position="226"/>
        <end position="248"/>
    </location>
</feature>
<dbReference type="InterPro" id="IPR027359">
    <property type="entry name" value="Volt_channel_dom_sf"/>
</dbReference>
<keyword evidence="9" id="KW-0406">Ion transport</keyword>
<dbReference type="SUPFAM" id="SSF81324">
    <property type="entry name" value="Voltage-gated potassium channels"/>
    <property type="match status" value="1"/>
</dbReference>
<keyword evidence="6" id="KW-0851">Voltage-gated channel</keyword>
<evidence type="ECO:0000256" key="6">
    <source>
        <dbReference type="ARBA" id="ARBA00022882"/>
    </source>
</evidence>
<accession>A0ABY6JLI4</accession>
<evidence type="ECO:0000256" key="10">
    <source>
        <dbReference type="ARBA" id="ARBA00023136"/>
    </source>
</evidence>
<dbReference type="EMBL" id="CP074352">
    <property type="protein sequence ID" value="UYU33839.1"/>
    <property type="molecule type" value="Genomic_DNA"/>
</dbReference>
<organism evidence="14 15">
    <name type="scientific">Siccibacter colletis</name>
    <dbReference type="NCBI Taxonomy" id="1505757"/>
    <lineage>
        <taxon>Bacteria</taxon>
        <taxon>Pseudomonadati</taxon>
        <taxon>Pseudomonadota</taxon>
        <taxon>Gammaproteobacteria</taxon>
        <taxon>Enterobacterales</taxon>
        <taxon>Enterobacteriaceae</taxon>
        <taxon>Siccibacter</taxon>
    </lineage>
</organism>
<dbReference type="InterPro" id="IPR028325">
    <property type="entry name" value="VG_K_chnl"/>
</dbReference>
<keyword evidence="2" id="KW-0813">Transport</keyword>
<evidence type="ECO:0000313" key="14">
    <source>
        <dbReference type="EMBL" id="UYU33839.1"/>
    </source>
</evidence>
<feature type="transmembrane region" description="Helical" evidence="12">
    <location>
        <begin position="168"/>
        <end position="188"/>
    </location>
</feature>
<keyword evidence="5" id="KW-0631">Potassium channel</keyword>
<feature type="transmembrane region" description="Helical" evidence="12">
    <location>
        <begin position="38"/>
        <end position="58"/>
    </location>
</feature>
<evidence type="ECO:0000256" key="11">
    <source>
        <dbReference type="ARBA" id="ARBA00023303"/>
    </source>
</evidence>
<name>A0ABY6JLI4_9ENTR</name>
<protein>
    <submittedName>
        <fullName evidence="14">Ion transporter</fullName>
    </submittedName>
</protein>
<evidence type="ECO:0000256" key="9">
    <source>
        <dbReference type="ARBA" id="ARBA00023065"/>
    </source>
</evidence>
<evidence type="ECO:0000256" key="4">
    <source>
        <dbReference type="ARBA" id="ARBA00022692"/>
    </source>
</evidence>
<feature type="domain" description="Ion transport" evidence="13">
    <location>
        <begin position="36"/>
        <end position="252"/>
    </location>
</feature>
<evidence type="ECO:0000256" key="7">
    <source>
        <dbReference type="ARBA" id="ARBA00022958"/>
    </source>
</evidence>
<dbReference type="Gene3D" id="1.10.287.70">
    <property type="match status" value="1"/>
</dbReference>
<keyword evidence="15" id="KW-1185">Reference proteome</keyword>
<evidence type="ECO:0000256" key="12">
    <source>
        <dbReference type="SAM" id="Phobius"/>
    </source>
</evidence>
<dbReference type="RefSeq" id="WP_264386179.1">
    <property type="nucleotide sequence ID" value="NZ_CP074352.1"/>
</dbReference>
<evidence type="ECO:0000259" key="13">
    <source>
        <dbReference type="Pfam" id="PF00520"/>
    </source>
</evidence>
<comment type="subcellular location">
    <subcellularLocation>
        <location evidence="1">Membrane</location>
        <topology evidence="1">Multi-pass membrane protein</topology>
    </subcellularLocation>
</comment>
<keyword evidence="7" id="KW-0630">Potassium</keyword>
<proteinExistence type="predicted"/>
<dbReference type="Gene3D" id="1.20.120.350">
    <property type="entry name" value="Voltage-gated potassium channels. Chain C"/>
    <property type="match status" value="1"/>
</dbReference>
<dbReference type="PRINTS" id="PR00169">
    <property type="entry name" value="KCHANNEL"/>
</dbReference>
<feature type="transmembrane region" description="Helical" evidence="12">
    <location>
        <begin position="70"/>
        <end position="88"/>
    </location>
</feature>
<keyword evidence="4 12" id="KW-0812">Transmembrane</keyword>
<dbReference type="Proteomes" id="UP001156318">
    <property type="component" value="Chromosome"/>
</dbReference>
<keyword evidence="11" id="KW-0407">Ion channel</keyword>
<gene>
    <name evidence="14" type="ORF">KFZ77_10800</name>
</gene>
<feature type="transmembrane region" description="Helical" evidence="12">
    <location>
        <begin position="100"/>
        <end position="119"/>
    </location>
</feature>
<sequence length="290" mass="32720">MPAPFFARFTVSGITLRRRHLFHLLFDQRTRSARRVEAFCGLMALLSVIVVFFESALMTRHAPAPPHPGLWLGIEIAFTLFFTLEYLLRLVLSPKPARYAFSFWGILDLATLLPLYVYWLWPEIAVSYLFIWRAMRAVRALRILKLLRFMPSLRLVGEAVSNARHQLILFYAFIAIVMVVAGALMYGIEGGENGFDSLGASVYWAVVTVTTVGYGDLTPHTAAGRVVASLLILIGYSVIAIPTGILSSQMTENLQRRRQARRCIHCRTADHKLDAIYCHHCGAALPRLKR</sequence>
<dbReference type="PANTHER" id="PTHR11537">
    <property type="entry name" value="VOLTAGE-GATED POTASSIUM CHANNEL"/>
    <property type="match status" value="1"/>
</dbReference>
<dbReference type="Pfam" id="PF00520">
    <property type="entry name" value="Ion_trans"/>
    <property type="match status" value="1"/>
</dbReference>
<evidence type="ECO:0000313" key="15">
    <source>
        <dbReference type="Proteomes" id="UP001156318"/>
    </source>
</evidence>
<evidence type="ECO:0000256" key="8">
    <source>
        <dbReference type="ARBA" id="ARBA00022989"/>
    </source>
</evidence>